<organism evidence="1">
    <name type="scientific">Iconisemion striatum</name>
    <dbReference type="NCBI Taxonomy" id="60296"/>
    <lineage>
        <taxon>Eukaryota</taxon>
        <taxon>Metazoa</taxon>
        <taxon>Chordata</taxon>
        <taxon>Craniata</taxon>
        <taxon>Vertebrata</taxon>
        <taxon>Euteleostomi</taxon>
        <taxon>Actinopterygii</taxon>
        <taxon>Neopterygii</taxon>
        <taxon>Teleostei</taxon>
        <taxon>Neoteleostei</taxon>
        <taxon>Acanthomorphata</taxon>
        <taxon>Ovalentaria</taxon>
        <taxon>Atherinomorphae</taxon>
        <taxon>Cyprinodontiformes</taxon>
        <taxon>Nothobranchiidae</taxon>
        <taxon>Iconisemion</taxon>
    </lineage>
</organism>
<feature type="non-terminal residue" evidence="1">
    <location>
        <position position="1"/>
    </location>
</feature>
<dbReference type="AlphaFoldDB" id="A0A1A7X751"/>
<sequence length="43" mass="5168">GKFKNKFRVIAITETWLKNEIMDKIQMEGYELYFANRTNRRGG</sequence>
<name>A0A1A7X751_9TELE</name>
<proteinExistence type="predicted"/>
<accession>A0A1A7X751</accession>
<protein>
    <submittedName>
        <fullName evidence="1">Uncharacterized protein</fullName>
    </submittedName>
</protein>
<evidence type="ECO:0000313" key="1">
    <source>
        <dbReference type="EMBL" id="SBP13932.1"/>
    </source>
</evidence>
<gene>
    <name evidence="1" type="primary">Nfu_g_1_025883</name>
</gene>
<reference evidence="1" key="1">
    <citation type="submission" date="2016-05" db="EMBL/GenBank/DDBJ databases">
        <authorList>
            <person name="Lavstsen T."/>
            <person name="Jespersen J.S."/>
        </authorList>
    </citation>
    <scope>NUCLEOTIDE SEQUENCE</scope>
    <source>
        <tissue evidence="1">Brain</tissue>
    </source>
</reference>
<feature type="non-terminal residue" evidence="1">
    <location>
        <position position="43"/>
    </location>
</feature>
<reference evidence="1" key="2">
    <citation type="submission" date="2016-06" db="EMBL/GenBank/DDBJ databases">
        <title>The genome of a short-lived fish provides insights into sex chromosome evolution and the genetic control of aging.</title>
        <authorList>
            <person name="Reichwald K."/>
            <person name="Felder M."/>
            <person name="Petzold A."/>
            <person name="Koch P."/>
            <person name="Groth M."/>
            <person name="Platzer M."/>
        </authorList>
    </citation>
    <scope>NUCLEOTIDE SEQUENCE</scope>
    <source>
        <tissue evidence="1">Brain</tissue>
    </source>
</reference>
<dbReference type="EMBL" id="HADW01012532">
    <property type="protein sequence ID" value="SBP13932.1"/>
    <property type="molecule type" value="Transcribed_RNA"/>
</dbReference>